<evidence type="ECO:0000313" key="3">
    <source>
        <dbReference type="EMBL" id="PUE60275.1"/>
    </source>
</evidence>
<name>A0A315EU51_9BURK</name>
<organism evidence="3 4">
    <name type="scientific">Limnohabitans curvus</name>
    <dbReference type="NCBI Taxonomy" id="323423"/>
    <lineage>
        <taxon>Bacteria</taxon>
        <taxon>Pseudomonadati</taxon>
        <taxon>Pseudomonadota</taxon>
        <taxon>Betaproteobacteria</taxon>
        <taxon>Burkholderiales</taxon>
        <taxon>Comamonadaceae</taxon>
        <taxon>Limnohabitans</taxon>
    </lineage>
</organism>
<dbReference type="InterPro" id="IPR013762">
    <property type="entry name" value="Integrase-like_cat_sf"/>
</dbReference>
<dbReference type="EMBL" id="NESP01000001">
    <property type="protein sequence ID" value="PUE60275.1"/>
    <property type="molecule type" value="Genomic_DNA"/>
</dbReference>
<dbReference type="Proteomes" id="UP000251341">
    <property type="component" value="Unassembled WGS sequence"/>
</dbReference>
<dbReference type="GO" id="GO:0006310">
    <property type="term" value="P:DNA recombination"/>
    <property type="evidence" value="ECO:0007669"/>
    <property type="project" value="UniProtKB-KW"/>
</dbReference>
<dbReference type="RefSeq" id="WP_108402562.1">
    <property type="nucleotide sequence ID" value="NZ_NESP01000001.1"/>
</dbReference>
<dbReference type="CDD" id="cd00397">
    <property type="entry name" value="DNA_BRE_C"/>
    <property type="match status" value="1"/>
</dbReference>
<proteinExistence type="predicted"/>
<dbReference type="GO" id="GO:0015074">
    <property type="term" value="P:DNA integration"/>
    <property type="evidence" value="ECO:0007669"/>
    <property type="project" value="InterPro"/>
</dbReference>
<feature type="domain" description="Tyr recombinase" evidence="2">
    <location>
        <begin position="178"/>
        <end position="367"/>
    </location>
</feature>
<keyword evidence="1" id="KW-0233">DNA recombination</keyword>
<dbReference type="PROSITE" id="PS51898">
    <property type="entry name" value="TYR_RECOMBINASE"/>
    <property type="match status" value="1"/>
</dbReference>
<dbReference type="SUPFAM" id="SSF56349">
    <property type="entry name" value="DNA breaking-rejoining enzymes"/>
    <property type="match status" value="1"/>
</dbReference>
<evidence type="ECO:0000313" key="4">
    <source>
        <dbReference type="Proteomes" id="UP000251341"/>
    </source>
</evidence>
<dbReference type="AlphaFoldDB" id="A0A315EU51"/>
<evidence type="ECO:0000256" key="1">
    <source>
        <dbReference type="ARBA" id="ARBA00023172"/>
    </source>
</evidence>
<reference evidence="3 4" key="1">
    <citation type="submission" date="2017-04" db="EMBL/GenBank/DDBJ databases">
        <title>Unexpected and diverse lifestyles within the genus Limnohabitans.</title>
        <authorList>
            <person name="Kasalicky V."/>
            <person name="Mehrshad M."/>
            <person name="Andrei S.-A."/>
            <person name="Salcher M."/>
            <person name="Kratochvilova H."/>
            <person name="Simek K."/>
            <person name="Ghai R."/>
        </authorList>
    </citation>
    <scope>NUCLEOTIDE SEQUENCE [LARGE SCALE GENOMIC DNA]</scope>
    <source>
        <strain evidence="3 4">MWH-C5</strain>
    </source>
</reference>
<dbReference type="InterPro" id="IPR011010">
    <property type="entry name" value="DNA_brk_join_enz"/>
</dbReference>
<gene>
    <name evidence="3" type="ORF">B9Z44_12260</name>
</gene>
<keyword evidence="4" id="KW-1185">Reference proteome</keyword>
<accession>A0A315EU51</accession>
<sequence length="497" mass="54468">MNHAIEIALPQPQSEHGGKSPLDWKWPAAPALMTLFDKYSGRESVVRLADRHWEVFAAGSTVRLEFAEGQVGELQRALVLLTRRASSPAPFRTFANVLIAKWPAILELLATPAEKLRETWTTVLSHPLETNVAKAVLKLACKAGAGHWRAVHMPLVKSLDTFVKEGLRQNKRSIGKRERVASVDAQAAIVRVLDAAASEDDLTDRQVEGAVALLITYQHGMRPVQALCLDVTHVRFFRDASDDLACVLSFHAAKQTPGNEFELLRQVKPEWVPLVARLHATALAHGRQRLFNATGPITFWDRAVVLCKRFSVQLDSTARSLRHTGAQTLADAGHDRASIQAFLGHKSAEAASHYIRASFKQAELINTALGASKLYNSLLDISTGSFVSADEIQLAPEDQQIGAVVGYRLVAGVGLCKAGQSSCAYNPVTSCYGCPKFMPSLDRESHVEAIEGMRDQVRLYLKQGISDETPAYRQLTRALAGAQQALTLIDDRPKNHG</sequence>
<dbReference type="GO" id="GO:0003677">
    <property type="term" value="F:DNA binding"/>
    <property type="evidence" value="ECO:0007669"/>
    <property type="project" value="InterPro"/>
</dbReference>
<dbReference type="Gene3D" id="1.10.443.10">
    <property type="entry name" value="Intergrase catalytic core"/>
    <property type="match status" value="1"/>
</dbReference>
<comment type="caution">
    <text evidence="3">The sequence shown here is derived from an EMBL/GenBank/DDBJ whole genome shotgun (WGS) entry which is preliminary data.</text>
</comment>
<evidence type="ECO:0000259" key="2">
    <source>
        <dbReference type="PROSITE" id="PS51898"/>
    </source>
</evidence>
<dbReference type="InterPro" id="IPR002104">
    <property type="entry name" value="Integrase_catalytic"/>
</dbReference>
<dbReference type="Pfam" id="PF00589">
    <property type="entry name" value="Phage_integrase"/>
    <property type="match status" value="1"/>
</dbReference>
<protein>
    <recommendedName>
        <fullName evidence="2">Tyr recombinase domain-containing protein</fullName>
    </recommendedName>
</protein>